<protein>
    <submittedName>
        <fullName evidence="1">Uncharacterized protein</fullName>
    </submittedName>
</protein>
<gene>
    <name evidence="1" type="ORF">DK873_02830</name>
</gene>
<accession>A0ABX5MZ19</accession>
<comment type="caution">
    <text evidence="1">The sequence shown here is derived from an EMBL/GenBank/DDBJ whole genome shotgun (WGS) entry which is preliminary data.</text>
</comment>
<dbReference type="Proteomes" id="UP000247698">
    <property type="component" value="Unassembled WGS sequence"/>
</dbReference>
<evidence type="ECO:0000313" key="2">
    <source>
        <dbReference type="Proteomes" id="UP000247698"/>
    </source>
</evidence>
<dbReference type="EMBL" id="QGLG01000002">
    <property type="protein sequence ID" value="PXY84115.1"/>
    <property type="molecule type" value="Genomic_DNA"/>
</dbReference>
<sequence>MSKYNKTILTTAGLDLAIKAARGKTKFTITKTAASADNLADKKIDELQELTELPNIVQYGQIVDVADSTQDKNVVIGVGLYFNNQDITQSYDLNTIALYAKEEGSDKEILYGLTTAVEPETMPDYQDEVLFKFNLTMYVVVGRTDNVTVKVVEDGVVTDKKLEERLQALPSKDDLTILRKLINDDIRDLVALNAPDGNNIYNTTINLDAFSTVGISKFLGCQLKSDGKMVGFDSTQGNLYGWIFNVPKWNGAKTYEQIVYISDYGQGSLSYVRTKADATSKEDFLKVATDKDLTAFAQDIKKQIENAGQVKTVDGIAPDEDGNVETGRYTNAEIDQRVTDINSNIAALDQITMKTWIGTLEQYQSLPKHDSDTIYYVISSYAVVVK</sequence>
<dbReference type="RefSeq" id="WP_110445740.1">
    <property type="nucleotide sequence ID" value="NZ_QGLG01000002.1"/>
</dbReference>
<evidence type="ECO:0000313" key="1">
    <source>
        <dbReference type="EMBL" id="PXY84115.1"/>
    </source>
</evidence>
<name>A0ABX5MZ19_9LACO</name>
<keyword evidence="2" id="KW-1185">Reference proteome</keyword>
<reference evidence="1 2" key="1">
    <citation type="submission" date="2018-05" db="EMBL/GenBank/DDBJ databases">
        <title>Reference genomes for bee gut microbiota database.</title>
        <authorList>
            <person name="Ellegaard K.M."/>
        </authorList>
    </citation>
    <scope>NUCLEOTIDE SEQUENCE [LARGE SCALE GENOMIC DNA]</scope>
    <source>
        <strain evidence="1 2">ESL0184</strain>
    </source>
</reference>
<proteinExistence type="predicted"/>
<organism evidence="1 2">
    <name type="scientific">Lactobacillus melliventris</name>
    <dbReference type="NCBI Taxonomy" id="1218507"/>
    <lineage>
        <taxon>Bacteria</taxon>
        <taxon>Bacillati</taxon>
        <taxon>Bacillota</taxon>
        <taxon>Bacilli</taxon>
        <taxon>Lactobacillales</taxon>
        <taxon>Lactobacillaceae</taxon>
        <taxon>Lactobacillus</taxon>
    </lineage>
</organism>